<comment type="caution">
    <text evidence="1">The sequence shown here is derived from an EMBL/GenBank/DDBJ whole genome shotgun (WGS) entry which is preliminary data.</text>
</comment>
<reference evidence="1 2" key="1">
    <citation type="submission" date="2018-05" db="EMBL/GenBank/DDBJ databases">
        <title>Draft Genome Sequences for a Diverse set of 7 Haemophilus Species.</title>
        <authorList>
            <person name="Nichols M."/>
            <person name="Topaz N."/>
            <person name="Wang X."/>
            <person name="Wang X."/>
            <person name="Boxrud D."/>
        </authorList>
    </citation>
    <scope>NUCLEOTIDE SEQUENCE [LARGE SCALE GENOMIC DNA]</scope>
    <source>
        <strain evidence="1 2">C2002001239</strain>
    </source>
</reference>
<dbReference type="AlphaFoldDB" id="A0A369YBJ6"/>
<protein>
    <submittedName>
        <fullName evidence="1">DUF3560 domain-containing protein</fullName>
    </submittedName>
</protein>
<name>A0A369YBJ6_9PAST</name>
<proteinExistence type="predicted"/>
<evidence type="ECO:0000313" key="2">
    <source>
        <dbReference type="Proteomes" id="UP000253872"/>
    </source>
</evidence>
<dbReference type="InterPro" id="IPR021944">
    <property type="entry name" value="DUF3560"/>
</dbReference>
<dbReference type="Proteomes" id="UP000253872">
    <property type="component" value="Unassembled WGS sequence"/>
</dbReference>
<sequence>MNTYEKFAPTVFVAKCKDPHQKGEIITLTSKYGNETDVVIHNLVKQDSEYFYYSFTRCDGQDSQSYATAKAERYQQYADNAMQRSKQYWEASNEGRDFLALAEPIKIGHHSEKRHRALIERNANRMDKSVAEIKKAESYEGRIAYWEKMANKIDLSMPESLEFFAFKLAKAKEKHQFLKDNPDKRTHSYSLTYAKKEVNECEKKLKLAQLLWA</sequence>
<gene>
    <name evidence="1" type="ORF">DPV93_07975</name>
</gene>
<dbReference type="EMBL" id="QEPN01000006">
    <property type="protein sequence ID" value="RDE70935.1"/>
    <property type="molecule type" value="Genomic_DNA"/>
</dbReference>
<accession>A0A369YBJ6</accession>
<evidence type="ECO:0000313" key="1">
    <source>
        <dbReference type="EMBL" id="RDE70935.1"/>
    </source>
</evidence>
<dbReference type="Pfam" id="PF12083">
    <property type="entry name" value="DUF3560"/>
    <property type="match status" value="1"/>
</dbReference>
<dbReference type="RefSeq" id="WP_111403504.1">
    <property type="nucleotide sequence ID" value="NZ_QEPN01000006.1"/>
</dbReference>
<organism evidence="1 2">
    <name type="scientific">Haemophilus sputorum</name>
    <dbReference type="NCBI Taxonomy" id="1078480"/>
    <lineage>
        <taxon>Bacteria</taxon>
        <taxon>Pseudomonadati</taxon>
        <taxon>Pseudomonadota</taxon>
        <taxon>Gammaproteobacteria</taxon>
        <taxon>Pasteurellales</taxon>
        <taxon>Pasteurellaceae</taxon>
        <taxon>Haemophilus</taxon>
    </lineage>
</organism>